<organism evidence="1 2">
    <name type="scientific">Methylobacterium persicinum</name>
    <dbReference type="NCBI Taxonomy" id="374426"/>
    <lineage>
        <taxon>Bacteria</taxon>
        <taxon>Pseudomonadati</taxon>
        <taxon>Pseudomonadota</taxon>
        <taxon>Alphaproteobacteria</taxon>
        <taxon>Hyphomicrobiales</taxon>
        <taxon>Methylobacteriaceae</taxon>
        <taxon>Methylobacterium</taxon>
    </lineage>
</organism>
<protein>
    <submittedName>
        <fullName evidence="1">Transcriptional regulator</fullName>
    </submittedName>
</protein>
<dbReference type="RefSeq" id="WP_238248735.1">
    <property type="nucleotide sequence ID" value="NZ_BPQX01000021.1"/>
</dbReference>
<sequence>MGRPPLKLKDPTLKTTIRLPTSLLRRMKEVAGDGDVAAFIREAVERELERRLSVGGGINGGIEPPGS</sequence>
<dbReference type="EMBL" id="JAUSVV010000023">
    <property type="protein sequence ID" value="MDQ0445250.1"/>
    <property type="molecule type" value="Genomic_DNA"/>
</dbReference>
<dbReference type="NCBIfam" id="NF041551">
    <property type="entry name" value="YlcI_YnfO_N"/>
    <property type="match status" value="1"/>
</dbReference>
<accession>A0ABU0HSD6</accession>
<name>A0ABU0HSD6_9HYPH</name>
<evidence type="ECO:0000313" key="1">
    <source>
        <dbReference type="EMBL" id="MDQ0445250.1"/>
    </source>
</evidence>
<gene>
    <name evidence="1" type="ORF">QO016_004777</name>
</gene>
<dbReference type="Proteomes" id="UP001236369">
    <property type="component" value="Unassembled WGS sequence"/>
</dbReference>
<comment type="caution">
    <text evidence="1">The sequence shown here is derived from an EMBL/GenBank/DDBJ whole genome shotgun (WGS) entry which is preliminary data.</text>
</comment>
<reference evidence="1 2" key="1">
    <citation type="submission" date="2023-07" db="EMBL/GenBank/DDBJ databases">
        <title>Genomic Encyclopedia of Type Strains, Phase IV (KMG-IV): sequencing the most valuable type-strain genomes for metagenomic binning, comparative biology and taxonomic classification.</title>
        <authorList>
            <person name="Goeker M."/>
        </authorList>
    </citation>
    <scope>NUCLEOTIDE SEQUENCE [LARGE SCALE GENOMIC DNA]</scope>
    <source>
        <strain evidence="1 2">DSM 19562</strain>
    </source>
</reference>
<proteinExistence type="predicted"/>
<dbReference type="CDD" id="cd21631">
    <property type="entry name" value="RHH_CopG_NikR-like"/>
    <property type="match status" value="1"/>
</dbReference>
<evidence type="ECO:0000313" key="2">
    <source>
        <dbReference type="Proteomes" id="UP001236369"/>
    </source>
</evidence>
<keyword evidence="2" id="KW-1185">Reference proteome</keyword>